<dbReference type="PaxDb" id="3218-PP1S376_51V6.1"/>
<dbReference type="PANTHER" id="PTHR44013">
    <property type="entry name" value="ZINC-TYPE ALCOHOL DEHYDROGENASE-LIKE PROTEIN C16A3.02C"/>
    <property type="match status" value="1"/>
</dbReference>
<evidence type="ECO:0000313" key="3">
    <source>
        <dbReference type="EMBL" id="PNR58049.1"/>
    </source>
</evidence>
<reference evidence="3 5" key="1">
    <citation type="journal article" date="2008" name="Science">
        <title>The Physcomitrella genome reveals evolutionary insights into the conquest of land by plants.</title>
        <authorList>
            <person name="Rensing S."/>
            <person name="Lang D."/>
            <person name="Zimmer A."/>
            <person name="Terry A."/>
            <person name="Salamov A."/>
            <person name="Shapiro H."/>
            <person name="Nishiyama T."/>
            <person name="Perroud P.-F."/>
            <person name="Lindquist E."/>
            <person name="Kamisugi Y."/>
            <person name="Tanahashi T."/>
            <person name="Sakakibara K."/>
            <person name="Fujita T."/>
            <person name="Oishi K."/>
            <person name="Shin-I T."/>
            <person name="Kuroki Y."/>
            <person name="Toyoda A."/>
            <person name="Suzuki Y."/>
            <person name="Hashimoto A."/>
            <person name="Yamaguchi K."/>
            <person name="Sugano A."/>
            <person name="Kohara Y."/>
            <person name="Fujiyama A."/>
            <person name="Anterola A."/>
            <person name="Aoki S."/>
            <person name="Ashton N."/>
            <person name="Barbazuk W.B."/>
            <person name="Barker E."/>
            <person name="Bennetzen J."/>
            <person name="Bezanilla M."/>
            <person name="Blankenship R."/>
            <person name="Cho S.H."/>
            <person name="Dutcher S."/>
            <person name="Estelle M."/>
            <person name="Fawcett J.A."/>
            <person name="Gundlach H."/>
            <person name="Hanada K."/>
            <person name="Heyl A."/>
            <person name="Hicks K.A."/>
            <person name="Hugh J."/>
            <person name="Lohr M."/>
            <person name="Mayer K."/>
            <person name="Melkozernov A."/>
            <person name="Murata T."/>
            <person name="Nelson D."/>
            <person name="Pils B."/>
            <person name="Prigge M."/>
            <person name="Reiss B."/>
            <person name="Renner T."/>
            <person name="Rombauts S."/>
            <person name="Rushton P."/>
            <person name="Sanderfoot A."/>
            <person name="Schween G."/>
            <person name="Shiu S.-H."/>
            <person name="Stueber K."/>
            <person name="Theodoulou F.L."/>
            <person name="Tu H."/>
            <person name="Van de Peer Y."/>
            <person name="Verrier P.J."/>
            <person name="Waters E."/>
            <person name="Wood A."/>
            <person name="Yang L."/>
            <person name="Cove D."/>
            <person name="Cuming A."/>
            <person name="Hasebe M."/>
            <person name="Lucas S."/>
            <person name="Mishler D.B."/>
            <person name="Reski R."/>
            <person name="Grigoriev I."/>
            <person name="Quatrano R.S."/>
            <person name="Boore J.L."/>
        </authorList>
    </citation>
    <scope>NUCLEOTIDE SEQUENCE [LARGE SCALE GENOMIC DNA]</scope>
    <source>
        <strain evidence="4 5">cv. Gransden 2004</strain>
    </source>
</reference>
<evidence type="ECO:0000313" key="4">
    <source>
        <dbReference type="EnsemblPlants" id="Pp3c3_27500V3.1"/>
    </source>
</evidence>
<dbReference type="InterPro" id="IPR052733">
    <property type="entry name" value="Chloroplast_QOR"/>
</dbReference>
<keyword evidence="5" id="KW-1185">Reference proteome</keyword>
<evidence type="ECO:0000259" key="2">
    <source>
        <dbReference type="SMART" id="SM00829"/>
    </source>
</evidence>
<dbReference type="Gramene" id="Pp3c3_27500V3.1">
    <property type="protein sequence ID" value="Pp3c3_27500V3.1"/>
    <property type="gene ID" value="Pp3c3_27500"/>
</dbReference>
<dbReference type="EnsemblPlants" id="Pp3c3_27500V3.1">
    <property type="protein sequence ID" value="Pp3c3_27500V3.1"/>
    <property type="gene ID" value="Pp3c3_27500"/>
</dbReference>
<name>A0A2K1KW99_PHYPA</name>
<dbReference type="AlphaFoldDB" id="A0A2K1KW99"/>
<feature type="region of interest" description="Disordered" evidence="1">
    <location>
        <begin position="281"/>
        <end position="308"/>
    </location>
</feature>
<dbReference type="SMART" id="SM00829">
    <property type="entry name" value="PKS_ER"/>
    <property type="match status" value="1"/>
</dbReference>
<dbReference type="STRING" id="3218.A0A2K1KW99"/>
<dbReference type="Proteomes" id="UP000006727">
    <property type="component" value="Chromosome 3"/>
</dbReference>
<dbReference type="SUPFAM" id="SSF50129">
    <property type="entry name" value="GroES-like"/>
    <property type="match status" value="1"/>
</dbReference>
<reference evidence="3 5" key="2">
    <citation type="journal article" date="2018" name="Plant J.">
        <title>The Physcomitrella patens chromosome-scale assembly reveals moss genome structure and evolution.</title>
        <authorList>
            <person name="Lang D."/>
            <person name="Ullrich K.K."/>
            <person name="Murat F."/>
            <person name="Fuchs J."/>
            <person name="Jenkins J."/>
            <person name="Haas F.B."/>
            <person name="Piednoel M."/>
            <person name="Gundlach H."/>
            <person name="Van Bel M."/>
            <person name="Meyberg R."/>
            <person name="Vives C."/>
            <person name="Morata J."/>
            <person name="Symeonidi A."/>
            <person name="Hiss M."/>
            <person name="Muchero W."/>
            <person name="Kamisugi Y."/>
            <person name="Saleh O."/>
            <person name="Blanc G."/>
            <person name="Decker E.L."/>
            <person name="van Gessel N."/>
            <person name="Grimwood J."/>
            <person name="Hayes R.D."/>
            <person name="Graham S.W."/>
            <person name="Gunter L.E."/>
            <person name="McDaniel S.F."/>
            <person name="Hoernstein S.N.W."/>
            <person name="Larsson A."/>
            <person name="Li F.W."/>
            <person name="Perroud P.F."/>
            <person name="Phillips J."/>
            <person name="Ranjan P."/>
            <person name="Rokshar D.S."/>
            <person name="Rothfels C.J."/>
            <person name="Schneider L."/>
            <person name="Shu S."/>
            <person name="Stevenson D.W."/>
            <person name="Thummler F."/>
            <person name="Tillich M."/>
            <person name="Villarreal Aguilar J.C."/>
            <person name="Widiez T."/>
            <person name="Wong G.K."/>
            <person name="Wymore A."/>
            <person name="Zhang Y."/>
            <person name="Zimmer A.D."/>
            <person name="Quatrano R.S."/>
            <person name="Mayer K.F.X."/>
            <person name="Goodstein D."/>
            <person name="Casacuberta J.M."/>
            <person name="Vandepoele K."/>
            <person name="Reski R."/>
            <person name="Cuming A.C."/>
            <person name="Tuskan G.A."/>
            <person name="Maumus F."/>
            <person name="Salse J."/>
            <person name="Schmutz J."/>
            <person name="Rensing S.A."/>
        </authorList>
    </citation>
    <scope>NUCLEOTIDE SEQUENCE [LARGE SCALE GENOMIC DNA]</scope>
    <source>
        <strain evidence="4 5">cv. Gransden 2004</strain>
    </source>
</reference>
<dbReference type="Pfam" id="PF08240">
    <property type="entry name" value="ADH_N"/>
    <property type="match status" value="1"/>
</dbReference>
<feature type="domain" description="Enoyl reductase (ER)" evidence="2">
    <location>
        <begin position="15"/>
        <end position="292"/>
    </location>
</feature>
<reference evidence="4" key="3">
    <citation type="submission" date="2020-12" db="UniProtKB">
        <authorList>
            <consortium name="EnsemblPlants"/>
        </authorList>
    </citation>
    <scope>IDENTIFICATION</scope>
</reference>
<evidence type="ECO:0000256" key="1">
    <source>
        <dbReference type="SAM" id="MobiDB-lite"/>
    </source>
</evidence>
<organism evidence="3">
    <name type="scientific">Physcomitrium patens</name>
    <name type="common">Spreading-leaved earth moss</name>
    <name type="synonym">Physcomitrella patens</name>
    <dbReference type="NCBI Taxonomy" id="3218"/>
    <lineage>
        <taxon>Eukaryota</taxon>
        <taxon>Viridiplantae</taxon>
        <taxon>Streptophyta</taxon>
        <taxon>Embryophyta</taxon>
        <taxon>Bryophyta</taxon>
        <taxon>Bryophytina</taxon>
        <taxon>Bryopsida</taxon>
        <taxon>Funariidae</taxon>
        <taxon>Funariales</taxon>
        <taxon>Funariaceae</taxon>
        <taxon>Physcomitrium</taxon>
    </lineage>
</organism>
<gene>
    <name evidence="3" type="ORF">PHYPA_005044</name>
</gene>
<dbReference type="Gene3D" id="3.40.50.720">
    <property type="entry name" value="NAD(P)-binding Rossmann-like Domain"/>
    <property type="match status" value="1"/>
</dbReference>
<sequence length="308" mass="33303">MDETLLAVQYSKYHGGPSALEYMISCPMPTPNVFEMLVKVEACGVNVVDWRFQDDLRKYVVPCKFPHVPGCDLSGEVVMLGPWVVGFEPGEKIISWISPVKGGGYAEYAVTASATTMKRPPGVSVVEAASLPRLPMTALRSAVQVAGLKLDGSGPKLNVLITAASGEVGPFWTQIAKLCGCHVTATCGSHNTELVRSLGADEVLDYKSTEGAKYTSPSGKKSDVVLTLKTYLKNWYLKLRLSKLSFVPLVLDGSDGGNLQCITDLLEEGKLRVIIDSTFSPGQGQGSMDSKHRRSQHGETWSYHCNAT</sequence>
<dbReference type="EMBL" id="ABEU02000003">
    <property type="protein sequence ID" value="PNR58049.1"/>
    <property type="molecule type" value="Genomic_DNA"/>
</dbReference>
<evidence type="ECO:0000313" key="5">
    <source>
        <dbReference type="Proteomes" id="UP000006727"/>
    </source>
</evidence>
<dbReference type="PANTHER" id="PTHR44013:SF1">
    <property type="entry name" value="ZINC-TYPE ALCOHOL DEHYDROGENASE-LIKE PROTEIN C16A3.02C"/>
    <property type="match status" value="1"/>
</dbReference>
<dbReference type="InterPro" id="IPR036291">
    <property type="entry name" value="NAD(P)-bd_dom_sf"/>
</dbReference>
<dbReference type="SUPFAM" id="SSF51735">
    <property type="entry name" value="NAD(P)-binding Rossmann-fold domains"/>
    <property type="match status" value="1"/>
</dbReference>
<proteinExistence type="predicted"/>
<dbReference type="InterPro" id="IPR020843">
    <property type="entry name" value="ER"/>
</dbReference>
<dbReference type="InterPro" id="IPR013154">
    <property type="entry name" value="ADH-like_N"/>
</dbReference>
<protein>
    <recommendedName>
        <fullName evidence="2">Enoyl reductase (ER) domain-containing protein</fullName>
    </recommendedName>
</protein>
<dbReference type="GO" id="GO:0016491">
    <property type="term" value="F:oxidoreductase activity"/>
    <property type="evidence" value="ECO:0007669"/>
    <property type="project" value="InterPro"/>
</dbReference>
<dbReference type="Gene3D" id="3.90.180.10">
    <property type="entry name" value="Medium-chain alcohol dehydrogenases, catalytic domain"/>
    <property type="match status" value="1"/>
</dbReference>
<dbReference type="InParanoid" id="A0A2K1KW99"/>
<accession>A0A2K1KW99</accession>
<dbReference type="CDD" id="cd08267">
    <property type="entry name" value="MDR1"/>
    <property type="match status" value="1"/>
</dbReference>
<dbReference type="InterPro" id="IPR011032">
    <property type="entry name" value="GroES-like_sf"/>
</dbReference>